<sequence length="400" mass="43871">MEHRPILSVSQVNAYIKNLLDGDGNLSGLFVRGEVSNYKVYPSGHCYFSLKDAEGILRAVIFRREASALRFQPQNGMKVIAFGRVTAFPRDGQYQLYCSRLMPDGVGELHIAFEQLKEKLRGEGLFDPGHKKPIPAYPQRIVLITSPAGAAVRDMIRVLGARWPSAWVRLLPVRVQGAEAPAELCAALGFANRSNLGDLIILGRGGGSMEDLWAFNDEGVARAIFASRIPVISAVGHETDVTISDFAADLRAATPSNGAELAVPDRKEILDRLSHLNARLNRGETRIISEARSRLLRFSASRAMTNPENYLRDKRLLLDYQSHRLVHGLDSALNRQKTRLGRLSAALDALSPLKVLGRGYSIARGESGLIITASDQVKAGERLAVRLARGTLTCLVEGKE</sequence>
<dbReference type="EC" id="3.1.11.6" evidence="7"/>
<keyword evidence="4" id="KW-0269">Exonuclease</keyword>
<feature type="domain" description="Exonuclease VII large subunit C-terminal" evidence="5">
    <location>
        <begin position="125"/>
        <end position="344"/>
    </location>
</feature>
<dbReference type="Pfam" id="PF02601">
    <property type="entry name" value="Exonuc_VII_L"/>
    <property type="match status" value="1"/>
</dbReference>
<feature type="domain" description="OB-fold nucleic acid binding" evidence="6">
    <location>
        <begin position="7"/>
        <end position="100"/>
    </location>
</feature>
<dbReference type="InterPro" id="IPR025824">
    <property type="entry name" value="OB-fold_nuc-bd_dom"/>
</dbReference>
<evidence type="ECO:0000259" key="5">
    <source>
        <dbReference type="Pfam" id="PF02601"/>
    </source>
</evidence>
<name>A0A644YMU8_9ZZZZ</name>
<evidence type="ECO:0000256" key="1">
    <source>
        <dbReference type="ARBA" id="ARBA00022490"/>
    </source>
</evidence>
<dbReference type="PANTHER" id="PTHR30008:SF0">
    <property type="entry name" value="EXODEOXYRIBONUCLEASE 7 LARGE SUBUNIT"/>
    <property type="match status" value="1"/>
</dbReference>
<dbReference type="InterPro" id="IPR003753">
    <property type="entry name" value="Exonuc_VII_L"/>
</dbReference>
<dbReference type="GO" id="GO:0003676">
    <property type="term" value="F:nucleic acid binding"/>
    <property type="evidence" value="ECO:0007669"/>
    <property type="project" value="InterPro"/>
</dbReference>
<dbReference type="PANTHER" id="PTHR30008">
    <property type="entry name" value="EXODEOXYRIBONUCLEASE 7 LARGE SUBUNIT"/>
    <property type="match status" value="1"/>
</dbReference>
<organism evidence="7">
    <name type="scientific">bioreactor metagenome</name>
    <dbReference type="NCBI Taxonomy" id="1076179"/>
    <lineage>
        <taxon>unclassified sequences</taxon>
        <taxon>metagenomes</taxon>
        <taxon>ecological metagenomes</taxon>
    </lineage>
</organism>
<evidence type="ECO:0000256" key="4">
    <source>
        <dbReference type="ARBA" id="ARBA00022839"/>
    </source>
</evidence>
<dbReference type="HAMAP" id="MF_00378">
    <property type="entry name" value="Exonuc_7_L"/>
    <property type="match status" value="1"/>
</dbReference>
<evidence type="ECO:0000256" key="2">
    <source>
        <dbReference type="ARBA" id="ARBA00022722"/>
    </source>
</evidence>
<dbReference type="CDD" id="cd04489">
    <property type="entry name" value="ExoVII_LU_OBF"/>
    <property type="match status" value="1"/>
</dbReference>
<proteinExistence type="inferred from homology"/>
<dbReference type="GO" id="GO:0009318">
    <property type="term" value="C:exodeoxyribonuclease VII complex"/>
    <property type="evidence" value="ECO:0007669"/>
    <property type="project" value="InterPro"/>
</dbReference>
<evidence type="ECO:0000259" key="6">
    <source>
        <dbReference type="Pfam" id="PF13742"/>
    </source>
</evidence>
<dbReference type="AlphaFoldDB" id="A0A644YMU8"/>
<comment type="caution">
    <text evidence="7">The sequence shown here is derived from an EMBL/GenBank/DDBJ whole genome shotgun (WGS) entry which is preliminary data.</text>
</comment>
<dbReference type="EMBL" id="VSSQ01005452">
    <property type="protein sequence ID" value="MPM29211.1"/>
    <property type="molecule type" value="Genomic_DNA"/>
</dbReference>
<protein>
    <submittedName>
        <fullName evidence="7">Exodeoxyribonuclease 7 large subunit</fullName>
        <ecNumber evidence="7">3.1.11.6</ecNumber>
    </submittedName>
</protein>
<evidence type="ECO:0000313" key="7">
    <source>
        <dbReference type="EMBL" id="MPM29211.1"/>
    </source>
</evidence>
<keyword evidence="2" id="KW-0540">Nuclease</keyword>
<keyword evidence="3 7" id="KW-0378">Hydrolase</keyword>
<dbReference type="GO" id="GO:0008855">
    <property type="term" value="F:exodeoxyribonuclease VII activity"/>
    <property type="evidence" value="ECO:0007669"/>
    <property type="project" value="UniProtKB-EC"/>
</dbReference>
<keyword evidence="1" id="KW-0963">Cytoplasm</keyword>
<dbReference type="Pfam" id="PF13742">
    <property type="entry name" value="tRNA_anti_2"/>
    <property type="match status" value="1"/>
</dbReference>
<gene>
    <name evidence="7" type="primary">xseA_20</name>
    <name evidence="7" type="ORF">SDC9_75751</name>
</gene>
<dbReference type="NCBIfam" id="TIGR00237">
    <property type="entry name" value="xseA"/>
    <property type="match status" value="1"/>
</dbReference>
<dbReference type="InterPro" id="IPR020579">
    <property type="entry name" value="Exonuc_VII_lsu_C"/>
</dbReference>
<accession>A0A644YMU8</accession>
<evidence type="ECO:0000256" key="3">
    <source>
        <dbReference type="ARBA" id="ARBA00022801"/>
    </source>
</evidence>
<dbReference type="GO" id="GO:0006308">
    <property type="term" value="P:DNA catabolic process"/>
    <property type="evidence" value="ECO:0007669"/>
    <property type="project" value="InterPro"/>
</dbReference>
<reference evidence="7" key="1">
    <citation type="submission" date="2019-08" db="EMBL/GenBank/DDBJ databases">
        <authorList>
            <person name="Kucharzyk K."/>
            <person name="Murdoch R.W."/>
            <person name="Higgins S."/>
            <person name="Loffler F."/>
        </authorList>
    </citation>
    <scope>NUCLEOTIDE SEQUENCE</scope>
</reference>